<gene>
    <name evidence="4" type="ORF">C2E21_2338</name>
</gene>
<dbReference type="AlphaFoldDB" id="A0A2P6TZ25"/>
<feature type="compositionally biased region" description="Low complexity" evidence="2">
    <location>
        <begin position="246"/>
        <end position="259"/>
    </location>
</feature>
<reference evidence="4 5" key="1">
    <citation type="journal article" date="2018" name="Plant J.">
        <title>Genome sequences of Chlorella sorokiniana UTEX 1602 and Micractinium conductrix SAG 241.80: implications to maltose excretion by a green alga.</title>
        <authorList>
            <person name="Arriola M.B."/>
            <person name="Velmurugan N."/>
            <person name="Zhang Y."/>
            <person name="Plunkett M.H."/>
            <person name="Hondzo H."/>
            <person name="Barney B.M."/>
        </authorList>
    </citation>
    <scope>NUCLEOTIDE SEQUENCE [LARGE SCALE GENOMIC DNA]</scope>
    <source>
        <strain evidence="5">UTEX 1602</strain>
    </source>
</reference>
<feature type="compositionally biased region" description="Low complexity" evidence="2">
    <location>
        <begin position="211"/>
        <end position="233"/>
    </location>
</feature>
<dbReference type="STRING" id="3076.A0A2P6TZ25"/>
<feature type="region of interest" description="Disordered" evidence="2">
    <location>
        <begin position="757"/>
        <end position="817"/>
    </location>
</feature>
<feature type="compositionally biased region" description="Basic and acidic residues" evidence="2">
    <location>
        <begin position="786"/>
        <end position="804"/>
    </location>
</feature>
<dbReference type="EMBL" id="LHPG02000004">
    <property type="protein sequence ID" value="PRW59303.1"/>
    <property type="molecule type" value="Genomic_DNA"/>
</dbReference>
<evidence type="ECO:0000256" key="1">
    <source>
        <dbReference type="PROSITE-ProRule" id="PRU00723"/>
    </source>
</evidence>
<feature type="compositionally biased region" description="Low complexity" evidence="2">
    <location>
        <begin position="696"/>
        <end position="734"/>
    </location>
</feature>
<feature type="compositionally biased region" description="Low complexity" evidence="2">
    <location>
        <begin position="488"/>
        <end position="498"/>
    </location>
</feature>
<evidence type="ECO:0000259" key="3">
    <source>
        <dbReference type="PROSITE" id="PS50103"/>
    </source>
</evidence>
<feature type="zinc finger region" description="C3H1-type" evidence="1">
    <location>
        <begin position="990"/>
        <end position="1018"/>
    </location>
</feature>
<dbReference type="Proteomes" id="UP000239899">
    <property type="component" value="Unassembled WGS sequence"/>
</dbReference>
<feature type="compositionally biased region" description="Basic and acidic residues" evidence="2">
    <location>
        <begin position="308"/>
        <end position="398"/>
    </location>
</feature>
<evidence type="ECO:0000256" key="2">
    <source>
        <dbReference type="SAM" id="MobiDB-lite"/>
    </source>
</evidence>
<feature type="compositionally biased region" description="Gly residues" evidence="2">
    <location>
        <begin position="806"/>
        <end position="815"/>
    </location>
</feature>
<evidence type="ECO:0000313" key="4">
    <source>
        <dbReference type="EMBL" id="PRW59303.1"/>
    </source>
</evidence>
<proteinExistence type="predicted"/>
<comment type="caution">
    <text evidence="4">The sequence shown here is derived from an EMBL/GenBank/DDBJ whole genome shotgun (WGS) entry which is preliminary data.</text>
</comment>
<organism evidence="4 5">
    <name type="scientific">Chlorella sorokiniana</name>
    <name type="common">Freshwater green alga</name>
    <dbReference type="NCBI Taxonomy" id="3076"/>
    <lineage>
        <taxon>Eukaryota</taxon>
        <taxon>Viridiplantae</taxon>
        <taxon>Chlorophyta</taxon>
        <taxon>core chlorophytes</taxon>
        <taxon>Trebouxiophyceae</taxon>
        <taxon>Chlorellales</taxon>
        <taxon>Chlorellaceae</taxon>
        <taxon>Chlorella clade</taxon>
        <taxon>Chlorella</taxon>
    </lineage>
</organism>
<dbReference type="InterPro" id="IPR000571">
    <property type="entry name" value="Znf_CCCH"/>
</dbReference>
<sequence>MATRSDLEALREVERLLVVYNYQHPGSPSLTCLRGLFVRTRYDGYHIRMVNRLLEDGEQCKLLVQVGMALDSRPVVTWELDIKHASSANPLVDPTFSKGGQAELTQLQEELTRLNCALPLQQCAAAVVRRRAALHWWDRYQGEPDLQAFLPRLIADLQDEGDIQRAARRFELLPAAGGAAVQADGAAKAPPPQPEPTAGQPAAGTPPPQPASVQPLSASQQQQQAELSGAAGQPSHESPAERKPAEAPAAQPQQEQQLKQQEEQQQKEQQKQEQQKQKQQRDQSPRGRRRQESLERKPRRESPRKRQRSPDRRQASPDRKQRRSPDRKQGRSPDRRQASPDRNQRRSPDRDRKKQRSPDRRQASPDRKQRRESPTRRQRSPDRRQRKESPARQQRRDSSPQQQPLPSPGDTAASGNHGRKAQDPAAGAAAHELREARKAAKDSHGGHSSPPDANARAAAEQPQARREGSRGREDTATNAAGGKRKRAPIQWQPQQPQPGDRPLMLDGSVPPEQPAKAKLQKAGSGSAREPTPAAAADSKGKQKQILSITVAGPPAGAQPAGDDAELPPGFGGPDLPAAQLPAPAFRAADYAAEGDGGSGNLVVRVRMPHDLPGAAAPMDLAAGGGGATLGGRFDRLNASQRLGSEALQASPSAPFLLTTGGGGAPMPPTAPPPQMLAAASLGAMFDGQQYSGLQQQLNGQQQYSGQQLLPPSQQQYGGQPLQQQHQYGAQPPQQMYSPPGEQFLAMLSGEAVQASVPYGSGSYGDPADRAQSEVVSPSRPPHRARRDGGSEGGDRRVQMERSDSYRGGGGGGGSSGSDAMWCPMTAWETAAVRLLHEQPGITLGEMAGLLPLPPCWSGTFAAYSAYVMRRKQLFNVRPSCTERERSNVYASKGARSFLSFKRRVLQYLADRRPRADVDTLLSNVPTEGLPPHLQNELERNPITFMIKYLGGEIAAVEPPPGMGRARDARLLELRPFPPKAGGSGQPTLAPPFKGICAFYWKKGSCNKGDRCGFAHVPARNFADPPHPALGRGK</sequence>
<keyword evidence="5" id="KW-1185">Reference proteome</keyword>
<keyword evidence="1" id="KW-0863">Zinc-finger</keyword>
<evidence type="ECO:0000313" key="5">
    <source>
        <dbReference type="Proteomes" id="UP000239899"/>
    </source>
</evidence>
<feature type="compositionally biased region" description="Low complexity" evidence="2">
    <location>
        <begin position="450"/>
        <end position="462"/>
    </location>
</feature>
<name>A0A2P6TZ25_CHLSO</name>
<dbReference type="OrthoDB" id="10521135at2759"/>
<keyword evidence="1" id="KW-0479">Metal-binding</keyword>
<dbReference type="GO" id="GO:0008270">
    <property type="term" value="F:zinc ion binding"/>
    <property type="evidence" value="ECO:0007669"/>
    <property type="project" value="UniProtKB-KW"/>
</dbReference>
<protein>
    <submittedName>
        <fullName evidence="4">Pre-mRNA-splicing factor CWC22-like protein isoform X1</fullName>
    </submittedName>
</protein>
<feature type="compositionally biased region" description="Basic and acidic residues" evidence="2">
    <location>
        <begin position="260"/>
        <end position="301"/>
    </location>
</feature>
<feature type="region of interest" description="Disordered" evidence="2">
    <location>
        <begin position="181"/>
        <end position="569"/>
    </location>
</feature>
<dbReference type="PROSITE" id="PS50103">
    <property type="entry name" value="ZF_C3H1"/>
    <property type="match status" value="1"/>
</dbReference>
<feature type="compositionally biased region" description="Basic and acidic residues" evidence="2">
    <location>
        <begin position="463"/>
        <end position="475"/>
    </location>
</feature>
<feature type="compositionally biased region" description="Basic and acidic residues" evidence="2">
    <location>
        <begin position="431"/>
        <end position="445"/>
    </location>
</feature>
<accession>A0A2P6TZ25</accession>
<keyword evidence="1" id="KW-0862">Zinc</keyword>
<feature type="region of interest" description="Disordered" evidence="2">
    <location>
        <begin position="696"/>
        <end position="740"/>
    </location>
</feature>
<feature type="domain" description="C3H1-type" evidence="3">
    <location>
        <begin position="990"/>
        <end position="1018"/>
    </location>
</feature>
<feature type="compositionally biased region" description="Low complexity" evidence="2">
    <location>
        <begin position="551"/>
        <end position="561"/>
    </location>
</feature>